<evidence type="ECO:0000313" key="6">
    <source>
        <dbReference type="Proteomes" id="UP001353858"/>
    </source>
</evidence>
<dbReference type="PANTHER" id="PTHR23359">
    <property type="entry name" value="NUCLEOTIDE KINASE"/>
    <property type="match status" value="1"/>
</dbReference>
<dbReference type="PRINTS" id="PR00094">
    <property type="entry name" value="ADENYLTKNASE"/>
</dbReference>
<comment type="similarity">
    <text evidence="4">Belongs to the adenylate kinase family.</text>
</comment>
<keyword evidence="1 4" id="KW-0808">Transferase</keyword>
<evidence type="ECO:0000256" key="3">
    <source>
        <dbReference type="ARBA" id="ARBA00022777"/>
    </source>
</evidence>
<evidence type="ECO:0008006" key="7">
    <source>
        <dbReference type="Google" id="ProtNLM"/>
    </source>
</evidence>
<dbReference type="InterPro" id="IPR000850">
    <property type="entry name" value="Adenylat/UMP-CMP_kin"/>
</dbReference>
<dbReference type="GO" id="GO:0006139">
    <property type="term" value="P:nucleobase-containing compound metabolic process"/>
    <property type="evidence" value="ECO:0007669"/>
    <property type="project" value="InterPro"/>
</dbReference>
<evidence type="ECO:0000313" key="5">
    <source>
        <dbReference type="EMBL" id="KAK4879955.1"/>
    </source>
</evidence>
<evidence type="ECO:0000256" key="4">
    <source>
        <dbReference type="RuleBase" id="RU003330"/>
    </source>
</evidence>
<proteinExistence type="inferred from homology"/>
<dbReference type="GO" id="GO:0005524">
    <property type="term" value="F:ATP binding"/>
    <property type="evidence" value="ECO:0007669"/>
    <property type="project" value="InterPro"/>
</dbReference>
<dbReference type="EMBL" id="JARPUR010000003">
    <property type="protein sequence ID" value="KAK4879955.1"/>
    <property type="molecule type" value="Genomic_DNA"/>
</dbReference>
<dbReference type="AlphaFoldDB" id="A0AAN7P3T7"/>
<sequence length="233" mass="26253">MGGICATGEKVSNLQRLKYDLTPIETYSSPIIWIVGPSGTGRHKHADTLARNLELENIVVSELLRREAMQETDRGRIIKNALHNSPKKMPDEVVIDLIKESMLSNIKHKKGFLLNGFPRTAKQANMFVKEIADVDVIVFLYSDMQLLLSRANKKHKNEDLNTLKKNIHNYLREAKAGVSKFGAKIEKVKLSLQQIQSRSLIIILHRTNAIIKLLVIEIGSTSQQCGNDLKSMD</sequence>
<evidence type="ECO:0000256" key="2">
    <source>
        <dbReference type="ARBA" id="ARBA00022741"/>
    </source>
</evidence>
<comment type="caution">
    <text evidence="5">The sequence shown here is derived from an EMBL/GenBank/DDBJ whole genome shotgun (WGS) entry which is preliminary data.</text>
</comment>
<evidence type="ECO:0000256" key="1">
    <source>
        <dbReference type="ARBA" id="ARBA00022679"/>
    </source>
</evidence>
<accession>A0AAN7P3T7</accession>
<name>A0AAN7P3T7_9COLE</name>
<dbReference type="CDD" id="cd01428">
    <property type="entry name" value="ADK"/>
    <property type="match status" value="1"/>
</dbReference>
<reference evidence="6" key="1">
    <citation type="submission" date="2023-01" db="EMBL/GenBank/DDBJ databases">
        <title>Key to firefly adult light organ development and bioluminescence: homeobox transcription factors regulate luciferase expression and transportation to peroxisome.</title>
        <authorList>
            <person name="Fu X."/>
        </authorList>
    </citation>
    <scope>NUCLEOTIDE SEQUENCE [LARGE SCALE GENOMIC DNA]</scope>
</reference>
<keyword evidence="6" id="KW-1185">Reference proteome</keyword>
<gene>
    <name evidence="5" type="ORF">RN001_008101</name>
</gene>
<dbReference type="Pfam" id="PF00406">
    <property type="entry name" value="ADK"/>
    <property type="match status" value="1"/>
</dbReference>
<organism evidence="5 6">
    <name type="scientific">Aquatica leii</name>
    <dbReference type="NCBI Taxonomy" id="1421715"/>
    <lineage>
        <taxon>Eukaryota</taxon>
        <taxon>Metazoa</taxon>
        <taxon>Ecdysozoa</taxon>
        <taxon>Arthropoda</taxon>
        <taxon>Hexapoda</taxon>
        <taxon>Insecta</taxon>
        <taxon>Pterygota</taxon>
        <taxon>Neoptera</taxon>
        <taxon>Endopterygota</taxon>
        <taxon>Coleoptera</taxon>
        <taxon>Polyphaga</taxon>
        <taxon>Elateriformia</taxon>
        <taxon>Elateroidea</taxon>
        <taxon>Lampyridae</taxon>
        <taxon>Luciolinae</taxon>
        <taxon>Aquatica</taxon>
    </lineage>
</organism>
<dbReference type="SUPFAM" id="SSF52540">
    <property type="entry name" value="P-loop containing nucleoside triphosphate hydrolases"/>
    <property type="match status" value="1"/>
</dbReference>
<dbReference type="Proteomes" id="UP001353858">
    <property type="component" value="Unassembled WGS sequence"/>
</dbReference>
<dbReference type="Gene3D" id="3.40.50.300">
    <property type="entry name" value="P-loop containing nucleotide triphosphate hydrolases"/>
    <property type="match status" value="1"/>
</dbReference>
<keyword evidence="2" id="KW-0547">Nucleotide-binding</keyword>
<dbReference type="GO" id="GO:0019205">
    <property type="term" value="F:nucleobase-containing compound kinase activity"/>
    <property type="evidence" value="ECO:0007669"/>
    <property type="project" value="InterPro"/>
</dbReference>
<dbReference type="InterPro" id="IPR027417">
    <property type="entry name" value="P-loop_NTPase"/>
</dbReference>
<protein>
    <recommendedName>
        <fullName evidence="7">Adenylate kinase</fullName>
    </recommendedName>
</protein>
<keyword evidence="3 4" id="KW-0418">Kinase</keyword>